<feature type="non-terminal residue" evidence="2">
    <location>
        <position position="1"/>
    </location>
</feature>
<name>A0ABS1E1T5_RUBGE</name>
<dbReference type="InterPro" id="IPR050244">
    <property type="entry name" value="Auton_GlycylRad_Cofactor"/>
</dbReference>
<feature type="non-terminal residue" evidence="2">
    <location>
        <position position="232"/>
    </location>
</feature>
<keyword evidence="3" id="KW-1185">Reference proteome</keyword>
<dbReference type="SUPFAM" id="SSF51998">
    <property type="entry name" value="PFL-like glycyl radical enzymes"/>
    <property type="match status" value="1"/>
</dbReference>
<dbReference type="PROSITE" id="PS51554">
    <property type="entry name" value="PFL"/>
    <property type="match status" value="1"/>
</dbReference>
<organism evidence="2 3">
    <name type="scientific">Rubrivivax gelatinosus</name>
    <name type="common">Rhodocyclus gelatinosus</name>
    <name type="synonym">Rhodopseudomonas gelatinosa</name>
    <dbReference type="NCBI Taxonomy" id="28068"/>
    <lineage>
        <taxon>Bacteria</taxon>
        <taxon>Pseudomonadati</taxon>
        <taxon>Pseudomonadota</taxon>
        <taxon>Betaproteobacteria</taxon>
        <taxon>Burkholderiales</taxon>
        <taxon>Sphaerotilaceae</taxon>
        <taxon>Rubrivivax</taxon>
    </lineage>
</organism>
<dbReference type="PANTHER" id="PTHR30191:SF0">
    <property type="entry name" value="FORMATE ACETYLTRANSFERASE 1"/>
    <property type="match status" value="1"/>
</dbReference>
<dbReference type="Pfam" id="PF02901">
    <property type="entry name" value="PFL-like"/>
    <property type="match status" value="1"/>
</dbReference>
<dbReference type="InterPro" id="IPR004184">
    <property type="entry name" value="PFL_dom"/>
</dbReference>
<reference evidence="2" key="2">
    <citation type="journal article" date="2020" name="Microorganisms">
        <title>Osmotic Adaptation and Compatible Solute Biosynthesis of Phototrophic Bacteria as Revealed from Genome Analyses.</title>
        <authorList>
            <person name="Imhoff J.F."/>
            <person name="Rahn T."/>
            <person name="Kunzel S."/>
            <person name="Keller A."/>
            <person name="Neulinger S.C."/>
        </authorList>
    </citation>
    <scope>NUCLEOTIDE SEQUENCE</scope>
    <source>
        <strain evidence="2">IM 151</strain>
    </source>
</reference>
<sequence length="232" mass="26101">KQEQQKGVLDVSTDRPSTIVAHDAGYIDAERELIVGLQTDAPLKRAIMPNGGLRMVQSGLKAYGFESDPVVDEVWTKYRKSHNQGVFDVYSSEIAKARKAAILTGLPDAYGRGRIIGDYRRVALYGVDALRKFKQQEYKALDNREFSEDVLRLREELSEQGRALDELRVMAAKYGFDLSRPAQNAREAVQWTYFAYLAAVKEQNGAAMSLGRVSTFLDIYIQRDIEAGLIDE</sequence>
<dbReference type="Gene3D" id="3.20.70.20">
    <property type="match status" value="1"/>
</dbReference>
<reference evidence="2" key="1">
    <citation type="submission" date="2017-08" db="EMBL/GenBank/DDBJ databases">
        <authorList>
            <person name="Imhoff J.F."/>
            <person name="Rahn T."/>
            <person name="Kuenzel S."/>
            <person name="Neulinger S.C."/>
        </authorList>
    </citation>
    <scope>NUCLEOTIDE SEQUENCE</scope>
    <source>
        <strain evidence="2">IM 151</strain>
    </source>
</reference>
<dbReference type="RefSeq" id="WP_276570324.1">
    <property type="nucleotide sequence ID" value="NZ_NRRU01000233.1"/>
</dbReference>
<dbReference type="Proteomes" id="UP001041814">
    <property type="component" value="Unassembled WGS sequence"/>
</dbReference>
<proteinExistence type="predicted"/>
<feature type="domain" description="PFL" evidence="1">
    <location>
        <begin position="1"/>
        <end position="232"/>
    </location>
</feature>
<accession>A0ABS1E1T5</accession>
<dbReference type="PANTHER" id="PTHR30191">
    <property type="entry name" value="FORMATE ACETYLTRANSFERASE"/>
    <property type="match status" value="1"/>
</dbReference>
<protein>
    <submittedName>
        <fullName evidence="2">Formate acetyltransferase</fullName>
    </submittedName>
</protein>
<evidence type="ECO:0000259" key="1">
    <source>
        <dbReference type="PROSITE" id="PS51554"/>
    </source>
</evidence>
<gene>
    <name evidence="2" type="ORF">CKO43_25200</name>
</gene>
<comment type="caution">
    <text evidence="2">The sequence shown here is derived from an EMBL/GenBank/DDBJ whole genome shotgun (WGS) entry which is preliminary data.</text>
</comment>
<evidence type="ECO:0000313" key="3">
    <source>
        <dbReference type="Proteomes" id="UP001041814"/>
    </source>
</evidence>
<dbReference type="EMBL" id="NRRU01000233">
    <property type="protein sequence ID" value="MBK1716039.1"/>
    <property type="molecule type" value="Genomic_DNA"/>
</dbReference>
<evidence type="ECO:0000313" key="2">
    <source>
        <dbReference type="EMBL" id="MBK1716039.1"/>
    </source>
</evidence>